<accession>A0ABW4KLG6</accession>
<comment type="caution">
    <text evidence="2">The sequence shown here is derived from an EMBL/GenBank/DDBJ whole genome shotgun (WGS) entry which is preliminary data.</text>
</comment>
<proteinExistence type="predicted"/>
<dbReference type="InterPro" id="IPR013974">
    <property type="entry name" value="SAF"/>
</dbReference>
<dbReference type="Pfam" id="PF16976">
    <property type="entry name" value="RcpC"/>
    <property type="match status" value="1"/>
</dbReference>
<evidence type="ECO:0000313" key="3">
    <source>
        <dbReference type="Proteomes" id="UP001597301"/>
    </source>
</evidence>
<gene>
    <name evidence="2" type="primary">cpaB</name>
    <name evidence="2" type="ORF">ACFSCZ_12890</name>
</gene>
<dbReference type="SMART" id="SM00858">
    <property type="entry name" value="SAF"/>
    <property type="match status" value="1"/>
</dbReference>
<protein>
    <submittedName>
        <fullName evidence="2">Flp pilus assembly protein CpaB</fullName>
    </submittedName>
</protein>
<dbReference type="CDD" id="cd11614">
    <property type="entry name" value="SAF_CpaB_FlgA_like"/>
    <property type="match status" value="1"/>
</dbReference>
<dbReference type="Proteomes" id="UP001597301">
    <property type="component" value="Unassembled WGS sequence"/>
</dbReference>
<reference evidence="3" key="1">
    <citation type="journal article" date="2019" name="Int. J. Syst. Evol. Microbiol.">
        <title>The Global Catalogue of Microorganisms (GCM) 10K type strain sequencing project: providing services to taxonomists for standard genome sequencing and annotation.</title>
        <authorList>
            <consortium name="The Broad Institute Genomics Platform"/>
            <consortium name="The Broad Institute Genome Sequencing Center for Infectious Disease"/>
            <person name="Wu L."/>
            <person name="Ma J."/>
        </authorList>
    </citation>
    <scope>NUCLEOTIDE SEQUENCE [LARGE SCALE GENOMIC DNA]</scope>
    <source>
        <strain evidence="3">CGMCC 1.12295</strain>
    </source>
</reference>
<dbReference type="InterPro" id="IPR031571">
    <property type="entry name" value="RcpC_dom"/>
</dbReference>
<keyword evidence="3" id="KW-1185">Reference proteome</keyword>
<dbReference type="PROSITE" id="PS51781">
    <property type="entry name" value="SH3B"/>
    <property type="match status" value="1"/>
</dbReference>
<dbReference type="InterPro" id="IPR003646">
    <property type="entry name" value="SH3-like_bac-type"/>
</dbReference>
<sequence>MKMKKIWMLALISGVITTFLFYHFMSKASAEPKEETITVITAAADMKKNEKITEEMLSLSDFPKSAELPGAIQNKEEILGKYTSASIKQGEMILRHRIEQVKDEDTVVSKKVKPGYRAVSVQAEYVESVSNLIEPEDKVDVIVSRETGQANKIDTEIVKEEVRVLSVGQRMIEANGAEARGEYHAVTLEVNKEDAVKIINESRQGHLQLVLHSKRSQEATEASPDNANIISLPHRSAVRSGPGLKEPILSIVDKGTELDMTGEQATDQEERIWIQVRTIDGTEGWISSRIIKLEDE</sequence>
<evidence type="ECO:0000313" key="2">
    <source>
        <dbReference type="EMBL" id="MFD1707621.1"/>
    </source>
</evidence>
<evidence type="ECO:0000259" key="1">
    <source>
        <dbReference type="PROSITE" id="PS51781"/>
    </source>
</evidence>
<dbReference type="EMBL" id="JBHUEO010000037">
    <property type="protein sequence ID" value="MFD1707621.1"/>
    <property type="molecule type" value="Genomic_DNA"/>
</dbReference>
<dbReference type="Pfam" id="PF08666">
    <property type="entry name" value="SAF"/>
    <property type="match status" value="1"/>
</dbReference>
<dbReference type="Gene3D" id="3.90.1210.10">
    <property type="entry name" value="Antifreeze-like/N-acetylneuraminic acid synthase C-terminal domain"/>
    <property type="match status" value="1"/>
</dbReference>
<dbReference type="RefSeq" id="WP_380774364.1">
    <property type="nucleotide sequence ID" value="NZ_JBHUEO010000037.1"/>
</dbReference>
<dbReference type="Pfam" id="PF08239">
    <property type="entry name" value="SH3_3"/>
    <property type="match status" value="1"/>
</dbReference>
<dbReference type="SMART" id="SM00287">
    <property type="entry name" value="SH3b"/>
    <property type="match status" value="1"/>
</dbReference>
<feature type="domain" description="SH3b" evidence="1">
    <location>
        <begin position="224"/>
        <end position="295"/>
    </location>
</feature>
<dbReference type="NCBIfam" id="TIGR03177">
    <property type="entry name" value="pilus_cpaB"/>
    <property type="match status" value="1"/>
</dbReference>
<name>A0ABW4KLG6_9BACI</name>
<dbReference type="Gene3D" id="2.30.30.40">
    <property type="entry name" value="SH3 Domains"/>
    <property type="match status" value="1"/>
</dbReference>
<dbReference type="InterPro" id="IPR017592">
    <property type="entry name" value="Pilus_assmbl_Flp-typ_CpaB"/>
</dbReference>
<organism evidence="2 3">
    <name type="scientific">Siminovitchia sediminis</name>
    <dbReference type="NCBI Taxonomy" id="1274353"/>
    <lineage>
        <taxon>Bacteria</taxon>
        <taxon>Bacillati</taxon>
        <taxon>Bacillota</taxon>
        <taxon>Bacilli</taxon>
        <taxon>Bacillales</taxon>
        <taxon>Bacillaceae</taxon>
        <taxon>Siminovitchia</taxon>
    </lineage>
</organism>